<protein>
    <submittedName>
        <fullName evidence="3">Uncharacterized protein</fullName>
    </submittedName>
</protein>
<name>A0ABR1WA95_9PEZI</name>
<keyword evidence="1" id="KW-0812">Transmembrane</keyword>
<evidence type="ECO:0000313" key="4">
    <source>
        <dbReference type="Proteomes" id="UP001433268"/>
    </source>
</evidence>
<feature type="chain" id="PRO_5045358431" evidence="2">
    <location>
        <begin position="19"/>
        <end position="328"/>
    </location>
</feature>
<dbReference type="Proteomes" id="UP001433268">
    <property type="component" value="Unassembled WGS sequence"/>
</dbReference>
<accession>A0ABR1WA95</accession>
<feature type="transmembrane region" description="Helical" evidence="1">
    <location>
        <begin position="196"/>
        <end position="219"/>
    </location>
</feature>
<keyword evidence="1" id="KW-1133">Transmembrane helix</keyword>
<proteinExistence type="predicted"/>
<keyword evidence="4" id="KW-1185">Reference proteome</keyword>
<dbReference type="RefSeq" id="XP_066666906.1">
    <property type="nucleotide sequence ID" value="XM_066811564.1"/>
</dbReference>
<evidence type="ECO:0000256" key="2">
    <source>
        <dbReference type="SAM" id="SignalP"/>
    </source>
</evidence>
<feature type="transmembrane region" description="Helical" evidence="1">
    <location>
        <begin position="170"/>
        <end position="190"/>
    </location>
</feature>
<evidence type="ECO:0000313" key="3">
    <source>
        <dbReference type="EMBL" id="KAK8079431.1"/>
    </source>
</evidence>
<organism evidence="3 4">
    <name type="scientific">Apiospora hydei</name>
    <dbReference type="NCBI Taxonomy" id="1337664"/>
    <lineage>
        <taxon>Eukaryota</taxon>
        <taxon>Fungi</taxon>
        <taxon>Dikarya</taxon>
        <taxon>Ascomycota</taxon>
        <taxon>Pezizomycotina</taxon>
        <taxon>Sordariomycetes</taxon>
        <taxon>Xylariomycetidae</taxon>
        <taxon>Amphisphaeriales</taxon>
        <taxon>Apiosporaceae</taxon>
        <taxon>Apiospora</taxon>
    </lineage>
</organism>
<feature type="signal peptide" evidence="2">
    <location>
        <begin position="1"/>
        <end position="18"/>
    </location>
</feature>
<evidence type="ECO:0000256" key="1">
    <source>
        <dbReference type="SAM" id="Phobius"/>
    </source>
</evidence>
<reference evidence="3 4" key="1">
    <citation type="submission" date="2023-01" db="EMBL/GenBank/DDBJ databases">
        <title>Analysis of 21 Apiospora genomes using comparative genomics revels a genus with tremendous synthesis potential of carbohydrate active enzymes and secondary metabolites.</title>
        <authorList>
            <person name="Sorensen T."/>
        </authorList>
    </citation>
    <scope>NUCLEOTIDE SEQUENCE [LARGE SCALE GENOMIC DNA]</scope>
    <source>
        <strain evidence="3 4">CBS 114990</strain>
    </source>
</reference>
<keyword evidence="2" id="KW-0732">Signal</keyword>
<sequence length="328" mass="36594">MHLAWLFLGFLWAPQVSASVRNNKFRPWFPYFDYHWRQVAQDQCVTEIRDFHANNRERFHSPFAAALNCILENSGESIKSNLANSQVVLGLTPTIMSFMGSDIAEVAALSSHHPLLTIILSLGAPGLQIRHIFIPLEVAKIVNKTPSKYVRLYHGWLTNQYRVVRRLFNFGLYALAIGAVTNNITASLYLDSRAVVGFRCGAILMPLAWGLLGLFPALFAMGAVRQQYGLPNLTLRQSGKGAQIERSRNLMKESFEAPRRWICEALFSAAAVAGVLQLFYGTSILSAMTPVSFFDALPIVVRYAASNIVCRALLLVELDRVRIGLHGL</sequence>
<keyword evidence="1" id="KW-0472">Membrane</keyword>
<comment type="caution">
    <text evidence="3">The sequence shown here is derived from an EMBL/GenBank/DDBJ whole genome shotgun (WGS) entry which is preliminary data.</text>
</comment>
<dbReference type="EMBL" id="JAQQWN010000006">
    <property type="protein sequence ID" value="KAK8079431.1"/>
    <property type="molecule type" value="Genomic_DNA"/>
</dbReference>
<feature type="transmembrane region" description="Helical" evidence="1">
    <location>
        <begin position="261"/>
        <end position="280"/>
    </location>
</feature>
<dbReference type="GeneID" id="92044624"/>
<gene>
    <name evidence="3" type="ORF">PG997_007249</name>
</gene>